<dbReference type="Gene3D" id="3.40.50.720">
    <property type="entry name" value="NAD(P)-binding Rossmann-like Domain"/>
    <property type="match status" value="1"/>
</dbReference>
<evidence type="ECO:0000313" key="3">
    <source>
        <dbReference type="Proteomes" id="UP000544872"/>
    </source>
</evidence>
<accession>A0A7W9ZJP4</accession>
<dbReference type="EMBL" id="JACIIX010000011">
    <property type="protein sequence ID" value="MBB6211484.1"/>
    <property type="molecule type" value="Genomic_DNA"/>
</dbReference>
<dbReference type="RefSeq" id="WP_184264291.1">
    <property type="nucleotide sequence ID" value="NZ_JACIIX010000011.1"/>
</dbReference>
<dbReference type="PANTHER" id="PTHR43574">
    <property type="entry name" value="EPIMERASE-RELATED"/>
    <property type="match status" value="1"/>
</dbReference>
<dbReference type="AlphaFoldDB" id="A0A7W9ZJP4"/>
<evidence type="ECO:0000256" key="1">
    <source>
        <dbReference type="ARBA" id="ARBA00023027"/>
    </source>
</evidence>
<reference evidence="2 3" key="1">
    <citation type="submission" date="2020-08" db="EMBL/GenBank/DDBJ databases">
        <title>Genomic Encyclopedia of Type Strains, Phase IV (KMG-IV): sequencing the most valuable type-strain genomes for metagenomic binning, comparative biology and taxonomic classification.</title>
        <authorList>
            <person name="Goeker M."/>
        </authorList>
    </citation>
    <scope>NUCLEOTIDE SEQUENCE [LARGE SCALE GENOMIC DNA]</scope>
    <source>
        <strain evidence="2 3">DSM 11590</strain>
    </source>
</reference>
<evidence type="ECO:0000313" key="2">
    <source>
        <dbReference type="EMBL" id="MBB6211484.1"/>
    </source>
</evidence>
<gene>
    <name evidence="2" type="ORF">FHS48_002923</name>
</gene>
<name>A0A7W9ZJP4_NOVIT</name>
<keyword evidence="1" id="KW-0520">NAD</keyword>
<dbReference type="InterPro" id="IPR036291">
    <property type="entry name" value="NAD(P)-bd_dom_sf"/>
</dbReference>
<proteinExistence type="predicted"/>
<dbReference type="CDD" id="cd05266">
    <property type="entry name" value="SDR_a4"/>
    <property type="match status" value="1"/>
</dbReference>
<organism evidence="2 3">
    <name type="scientific">Novispirillum itersonii</name>
    <name type="common">Aquaspirillum itersonii</name>
    <dbReference type="NCBI Taxonomy" id="189"/>
    <lineage>
        <taxon>Bacteria</taxon>
        <taxon>Pseudomonadati</taxon>
        <taxon>Pseudomonadota</taxon>
        <taxon>Alphaproteobacteria</taxon>
        <taxon>Rhodospirillales</taxon>
        <taxon>Novispirillaceae</taxon>
        <taxon>Novispirillum</taxon>
    </lineage>
</organism>
<dbReference type="Proteomes" id="UP000544872">
    <property type="component" value="Unassembled WGS sequence"/>
</dbReference>
<dbReference type="SUPFAM" id="SSF51735">
    <property type="entry name" value="NAD(P)-binding Rossmann-fold domains"/>
    <property type="match status" value="1"/>
</dbReference>
<comment type="caution">
    <text evidence="2">The sequence shown here is derived from an EMBL/GenBank/DDBJ whole genome shotgun (WGS) entry which is preliminary data.</text>
</comment>
<sequence>MSRHLFCFGLGYSARVLARRLLADGWTVSGTVQDPARSPAPDGVTLWAYDGSAPLPLRAFDGVSHVLSSVPPAREGGDSATETDGGDPVLRHHAALLRQKLADGSLTWAGYLSTTGVYGDHHGGWVDEDTPIDPDLPRSARRARAEAAWLALGGPVHAFRLAGIYGPGRSALDSMRNGTARRIIKPGQVFCRIHVEDIAAVVQASMQQPNPGRIYNVCDDEPAPPQDVIAHAATLLGLPVPPDLPIEQASLSPMAASFYADSRRVRNDRIKQELGVTLTHPTYRHGLEAQLRAG</sequence>
<keyword evidence="3" id="KW-1185">Reference proteome</keyword>
<protein>
    <submittedName>
        <fullName evidence="2">Nucleoside-diphosphate-sugar epimerase</fullName>
    </submittedName>
</protein>